<dbReference type="FunFam" id="3.30.300.30:FF:000008">
    <property type="entry name" value="2,3-dihydroxybenzoate-AMP ligase"/>
    <property type="match status" value="1"/>
</dbReference>
<sequence length="521" mass="56045">MDFQTLADIPRHYAATSPSRIALQYQSRRTTYAQWNLISNRVAHALESAGVTAGARVGYLGKNSDVFFHALFGCAKIGAVLVPINWRLAPPEICFIVSDANCRLVLIGPEFESLIDALRSECPDLQTIVGIEESSAAAISFFHWIAGAPDSDPKHPVAHDDVVLQLYTSGTTGLPKGAQLTHRNLLFSTRLSQTEPLGHWREDDICVLPLPLFHAGGVVFGLNTPHAGGTAIVVREAQPSLIMEAFKNAPGPVTRLGLVPALIAPVLDHPDFSTADFSSLRTLTYGGSPISPAVLQRAIERVGPVLLQLFGMTETATVGTALLPSDHDPQNEARLGSCGRVLAGVDVQVVDASGKPAETGQSGEIQIRCGAVMAGYWNRPEATSAALENGWYHSGDVGYFDADGYLYIRDRLKDMIISGGENVYPAEVERALLGHPAIADVAVFGVPDPKWGEAVKAAVVLRPEQSLSQEDLIGFAQSRLAGFKCPKSVDFIAELPRNASGKVLKRVLREPYWTGTSRNVN</sequence>
<comment type="catalytic activity">
    <reaction evidence="3">
        <text>3-(methylsulfanyl)propanoate + ATP + CoA = 3-(methylsulfanyl)propanoyl-CoA + AMP + diphosphate</text>
        <dbReference type="Rhea" id="RHEA:43052"/>
        <dbReference type="ChEBI" id="CHEBI:30616"/>
        <dbReference type="ChEBI" id="CHEBI:33019"/>
        <dbReference type="ChEBI" id="CHEBI:49016"/>
        <dbReference type="ChEBI" id="CHEBI:57287"/>
        <dbReference type="ChEBI" id="CHEBI:82815"/>
        <dbReference type="ChEBI" id="CHEBI:456215"/>
        <dbReference type="EC" id="6.2.1.44"/>
    </reaction>
    <physiologicalReaction direction="left-to-right" evidence="3">
        <dbReference type="Rhea" id="RHEA:43053"/>
    </physiologicalReaction>
</comment>
<dbReference type="InterPro" id="IPR025110">
    <property type="entry name" value="AMP-bd_C"/>
</dbReference>
<feature type="domain" description="AMP-binding enzyme C-terminal" evidence="7">
    <location>
        <begin position="427"/>
        <end position="502"/>
    </location>
</feature>
<dbReference type="RefSeq" id="WP_110786160.1">
    <property type="nucleotide sequence ID" value="NZ_QKQS01000016.1"/>
</dbReference>
<dbReference type="InterPro" id="IPR045851">
    <property type="entry name" value="AMP-bd_C_sf"/>
</dbReference>
<evidence type="ECO:0000256" key="5">
    <source>
        <dbReference type="ARBA" id="ARBA00067668"/>
    </source>
</evidence>
<evidence type="ECO:0000259" key="7">
    <source>
        <dbReference type="Pfam" id="PF13193"/>
    </source>
</evidence>
<evidence type="ECO:0000313" key="8">
    <source>
        <dbReference type="EMBL" id="PZA11762.1"/>
    </source>
</evidence>
<dbReference type="InterPro" id="IPR000873">
    <property type="entry name" value="AMP-dep_synth/lig_dom"/>
</dbReference>
<feature type="domain" description="AMP-dependent synthetase/ligase" evidence="6">
    <location>
        <begin position="12"/>
        <end position="377"/>
    </location>
</feature>
<dbReference type="PANTHER" id="PTHR43201">
    <property type="entry name" value="ACYL-COA SYNTHETASE"/>
    <property type="match status" value="1"/>
</dbReference>
<dbReference type="Pfam" id="PF00501">
    <property type="entry name" value="AMP-binding"/>
    <property type="match status" value="1"/>
</dbReference>
<comment type="caution">
    <text evidence="8">The sequence shown here is derived from an EMBL/GenBank/DDBJ whole genome shotgun (WGS) entry which is preliminary data.</text>
</comment>
<dbReference type="CDD" id="cd17631">
    <property type="entry name" value="FACL_FadD13-like"/>
    <property type="match status" value="1"/>
</dbReference>
<dbReference type="SUPFAM" id="SSF56801">
    <property type="entry name" value="Acetyl-CoA synthetase-like"/>
    <property type="match status" value="1"/>
</dbReference>
<dbReference type="InterPro" id="IPR042099">
    <property type="entry name" value="ANL_N_sf"/>
</dbReference>
<dbReference type="Proteomes" id="UP000248134">
    <property type="component" value="Unassembled WGS sequence"/>
</dbReference>
<accession>A0A323UFR5</accession>
<dbReference type="EC" id="6.2.1.44" evidence="4"/>
<dbReference type="Pfam" id="PF13193">
    <property type="entry name" value="AMP-binding_C"/>
    <property type="match status" value="1"/>
</dbReference>
<dbReference type="GO" id="GO:0031956">
    <property type="term" value="F:medium-chain fatty acid-CoA ligase activity"/>
    <property type="evidence" value="ECO:0007669"/>
    <property type="project" value="TreeGrafter"/>
</dbReference>
<evidence type="ECO:0000256" key="1">
    <source>
        <dbReference type="ARBA" id="ARBA00006432"/>
    </source>
</evidence>
<name>A0A323UFR5_RHOPL</name>
<evidence type="ECO:0000259" key="6">
    <source>
        <dbReference type="Pfam" id="PF00501"/>
    </source>
</evidence>
<dbReference type="Gene3D" id="3.30.300.30">
    <property type="match status" value="1"/>
</dbReference>
<proteinExistence type="inferred from homology"/>
<evidence type="ECO:0000256" key="2">
    <source>
        <dbReference type="ARBA" id="ARBA00022598"/>
    </source>
</evidence>
<dbReference type="OrthoDB" id="9803968at2"/>
<dbReference type="AlphaFoldDB" id="A0A323UFR5"/>
<gene>
    <name evidence="8" type="ORF">DNX69_11650</name>
</gene>
<evidence type="ECO:0000256" key="3">
    <source>
        <dbReference type="ARBA" id="ARBA00051915"/>
    </source>
</evidence>
<dbReference type="EMBL" id="QKQS01000016">
    <property type="protein sequence ID" value="PZA11762.1"/>
    <property type="molecule type" value="Genomic_DNA"/>
</dbReference>
<reference evidence="8 9" key="1">
    <citation type="submission" date="2018-06" db="EMBL/GenBank/DDBJ databases">
        <title>Draft Whole-Genome Sequence of the purple photosynthetic bacterium Rhodospeudomonas palustris XCP.</title>
        <authorList>
            <person name="Rayyan A."/>
            <person name="Meyer T.E."/>
            <person name="Kyndt J.A."/>
        </authorList>
    </citation>
    <scope>NUCLEOTIDE SEQUENCE [LARGE SCALE GENOMIC DNA]</scope>
    <source>
        <strain evidence="8 9">XCP</strain>
    </source>
</reference>
<comment type="similarity">
    <text evidence="1">Belongs to the ATP-dependent AMP-binding enzyme family.</text>
</comment>
<dbReference type="NCBIfam" id="NF004837">
    <property type="entry name" value="PRK06187.1"/>
    <property type="match status" value="1"/>
</dbReference>
<dbReference type="Gene3D" id="3.40.50.12780">
    <property type="entry name" value="N-terminal domain of ligase-like"/>
    <property type="match status" value="1"/>
</dbReference>
<evidence type="ECO:0000313" key="9">
    <source>
        <dbReference type="Proteomes" id="UP000248134"/>
    </source>
</evidence>
<organism evidence="8 9">
    <name type="scientific">Rhodopseudomonas palustris</name>
    <dbReference type="NCBI Taxonomy" id="1076"/>
    <lineage>
        <taxon>Bacteria</taxon>
        <taxon>Pseudomonadati</taxon>
        <taxon>Pseudomonadota</taxon>
        <taxon>Alphaproteobacteria</taxon>
        <taxon>Hyphomicrobiales</taxon>
        <taxon>Nitrobacteraceae</taxon>
        <taxon>Rhodopseudomonas</taxon>
    </lineage>
</organism>
<dbReference type="PANTHER" id="PTHR43201:SF5">
    <property type="entry name" value="MEDIUM-CHAIN ACYL-COA LIGASE ACSF2, MITOCHONDRIAL"/>
    <property type="match status" value="1"/>
</dbReference>
<protein>
    <recommendedName>
        <fullName evidence="5">3-methylmercaptopropionyl-CoA ligase</fullName>
        <ecNumber evidence="4">6.2.1.44</ecNumber>
    </recommendedName>
</protein>
<dbReference type="GO" id="GO:0006631">
    <property type="term" value="P:fatty acid metabolic process"/>
    <property type="evidence" value="ECO:0007669"/>
    <property type="project" value="TreeGrafter"/>
</dbReference>
<evidence type="ECO:0000256" key="4">
    <source>
        <dbReference type="ARBA" id="ARBA00066616"/>
    </source>
</evidence>
<keyword evidence="2 8" id="KW-0436">Ligase</keyword>